<dbReference type="GeneID" id="66982950"/>
<evidence type="ECO:0000256" key="1">
    <source>
        <dbReference type="SAM" id="Phobius"/>
    </source>
</evidence>
<feature type="transmembrane region" description="Helical" evidence="1">
    <location>
        <begin position="123"/>
        <end position="151"/>
    </location>
</feature>
<name>A0A7R7ZPS9_ASPCH</name>
<keyword evidence="3" id="KW-1185">Reference proteome</keyword>
<evidence type="ECO:0000313" key="3">
    <source>
        <dbReference type="Proteomes" id="UP000637239"/>
    </source>
</evidence>
<sequence>MVFSNLLLAGRNLTRRLWSKASSLCRHAAFGFNWFAHNFSDLVKKALKFFLRPGVIGVVAFAVALGVLLGLGFGTAGIAACSFLFLCSSGKVQVADFESLFAGSAAAAFQFFAYGAFTPAGGIFPGLTSIVMTGCTLLLLWFLLLLLEWLLRLS</sequence>
<dbReference type="EMBL" id="AP024419">
    <property type="protein sequence ID" value="BCR88592.1"/>
    <property type="molecule type" value="Genomic_DNA"/>
</dbReference>
<dbReference type="RefSeq" id="XP_043137114.1">
    <property type="nucleotide sequence ID" value="XM_043279435.1"/>
</dbReference>
<dbReference type="Proteomes" id="UP000637239">
    <property type="component" value="Chromosome 4"/>
</dbReference>
<accession>A0A7R7ZPS9</accession>
<evidence type="ECO:0000313" key="2">
    <source>
        <dbReference type="EMBL" id="BCR88592.1"/>
    </source>
</evidence>
<proteinExistence type="predicted"/>
<reference evidence="2" key="1">
    <citation type="submission" date="2021-01" db="EMBL/GenBank/DDBJ databases">
        <authorList>
            <consortium name="Aspergillus chevalieri M1 genome sequencing consortium"/>
            <person name="Kazuki M."/>
            <person name="Futagami T."/>
        </authorList>
    </citation>
    <scope>NUCLEOTIDE SEQUENCE</scope>
    <source>
        <strain evidence="2">M1</strain>
    </source>
</reference>
<feature type="transmembrane region" description="Helical" evidence="1">
    <location>
        <begin position="54"/>
        <end position="87"/>
    </location>
</feature>
<feature type="transmembrane region" description="Helical" evidence="1">
    <location>
        <begin position="99"/>
        <end position="117"/>
    </location>
</feature>
<organism evidence="2 3">
    <name type="scientific">Aspergillus chevalieri</name>
    <name type="common">Eurotium chevalieri</name>
    <dbReference type="NCBI Taxonomy" id="182096"/>
    <lineage>
        <taxon>Eukaryota</taxon>
        <taxon>Fungi</taxon>
        <taxon>Dikarya</taxon>
        <taxon>Ascomycota</taxon>
        <taxon>Pezizomycotina</taxon>
        <taxon>Eurotiomycetes</taxon>
        <taxon>Eurotiomycetidae</taxon>
        <taxon>Eurotiales</taxon>
        <taxon>Aspergillaceae</taxon>
        <taxon>Aspergillus</taxon>
        <taxon>Aspergillus subgen. Aspergillus</taxon>
    </lineage>
</organism>
<dbReference type="KEGG" id="ache:ACHE_41156S"/>
<protein>
    <submittedName>
        <fullName evidence="2">Uncharacterized protein</fullName>
    </submittedName>
</protein>
<dbReference type="AlphaFoldDB" id="A0A7R7ZPS9"/>
<keyword evidence="1" id="KW-0812">Transmembrane</keyword>
<keyword evidence="1" id="KW-0472">Membrane</keyword>
<keyword evidence="1" id="KW-1133">Transmembrane helix</keyword>
<gene>
    <name evidence="2" type="ORF">ACHE_41156S</name>
</gene>
<reference evidence="2" key="2">
    <citation type="submission" date="2021-02" db="EMBL/GenBank/DDBJ databases">
        <title>Aspergillus chevalieri M1 genome sequence.</title>
        <authorList>
            <person name="Kadooka C."/>
            <person name="Mori K."/>
            <person name="Futagami T."/>
        </authorList>
    </citation>
    <scope>NUCLEOTIDE SEQUENCE</scope>
    <source>
        <strain evidence="2">M1</strain>
    </source>
</reference>